<dbReference type="RefSeq" id="XP_001025863.1">
    <property type="nucleotide sequence ID" value="XM_001025863.1"/>
</dbReference>
<organism evidence="2 3">
    <name type="scientific">Tetrahymena thermophila (strain SB210)</name>
    <dbReference type="NCBI Taxonomy" id="312017"/>
    <lineage>
        <taxon>Eukaryota</taxon>
        <taxon>Sar</taxon>
        <taxon>Alveolata</taxon>
        <taxon>Ciliophora</taxon>
        <taxon>Intramacronucleata</taxon>
        <taxon>Oligohymenophorea</taxon>
        <taxon>Hymenostomatida</taxon>
        <taxon>Tetrahymenina</taxon>
        <taxon>Tetrahymenidae</taxon>
        <taxon>Tetrahymena</taxon>
    </lineage>
</organism>
<keyword evidence="3" id="KW-1185">Reference proteome</keyword>
<dbReference type="GeneID" id="7837447"/>
<evidence type="ECO:0000313" key="2">
    <source>
        <dbReference type="EMBL" id="EAS05618.1"/>
    </source>
</evidence>
<accession>Q24CZ0</accession>
<dbReference type="AlphaFoldDB" id="Q24CZ0"/>
<evidence type="ECO:0000256" key="1">
    <source>
        <dbReference type="SAM" id="MobiDB-lite"/>
    </source>
</evidence>
<dbReference type="Proteomes" id="UP000009168">
    <property type="component" value="Unassembled WGS sequence"/>
</dbReference>
<evidence type="ECO:0000313" key="3">
    <source>
        <dbReference type="Proteomes" id="UP000009168"/>
    </source>
</evidence>
<feature type="region of interest" description="Disordered" evidence="1">
    <location>
        <begin position="309"/>
        <end position="335"/>
    </location>
</feature>
<protein>
    <submittedName>
        <fullName evidence="2">Uncharacterized protein</fullName>
    </submittedName>
</protein>
<dbReference type="KEGG" id="tet:TTHERM_00713110"/>
<reference evidence="3" key="1">
    <citation type="journal article" date="2006" name="PLoS Biol.">
        <title>Macronuclear genome sequence of the ciliate Tetrahymena thermophila, a model eukaryote.</title>
        <authorList>
            <person name="Eisen J.A."/>
            <person name="Coyne R.S."/>
            <person name="Wu M."/>
            <person name="Wu D."/>
            <person name="Thiagarajan M."/>
            <person name="Wortman J.R."/>
            <person name="Badger J.H."/>
            <person name="Ren Q."/>
            <person name="Amedeo P."/>
            <person name="Jones K.M."/>
            <person name="Tallon L.J."/>
            <person name="Delcher A.L."/>
            <person name="Salzberg S.L."/>
            <person name="Silva J.C."/>
            <person name="Haas B.J."/>
            <person name="Majoros W.H."/>
            <person name="Farzad M."/>
            <person name="Carlton J.M."/>
            <person name="Smith R.K. Jr."/>
            <person name="Garg J."/>
            <person name="Pearlman R.E."/>
            <person name="Karrer K.M."/>
            <person name="Sun L."/>
            <person name="Manning G."/>
            <person name="Elde N.C."/>
            <person name="Turkewitz A.P."/>
            <person name="Asai D.J."/>
            <person name="Wilkes D.E."/>
            <person name="Wang Y."/>
            <person name="Cai H."/>
            <person name="Collins K."/>
            <person name="Stewart B.A."/>
            <person name="Lee S.R."/>
            <person name="Wilamowska K."/>
            <person name="Weinberg Z."/>
            <person name="Ruzzo W.L."/>
            <person name="Wloga D."/>
            <person name="Gaertig J."/>
            <person name="Frankel J."/>
            <person name="Tsao C.-C."/>
            <person name="Gorovsky M.A."/>
            <person name="Keeling P.J."/>
            <person name="Waller R.F."/>
            <person name="Patron N.J."/>
            <person name="Cherry J.M."/>
            <person name="Stover N.A."/>
            <person name="Krieger C.J."/>
            <person name="del Toro C."/>
            <person name="Ryder H.F."/>
            <person name="Williamson S.C."/>
            <person name="Barbeau R.A."/>
            <person name="Hamilton E.P."/>
            <person name="Orias E."/>
        </authorList>
    </citation>
    <scope>NUCLEOTIDE SEQUENCE [LARGE SCALE GENOMIC DNA]</scope>
    <source>
        <strain evidence="3">SB210</strain>
    </source>
</reference>
<gene>
    <name evidence="2" type="ORF">TTHERM_00713110</name>
</gene>
<feature type="compositionally biased region" description="Polar residues" evidence="1">
    <location>
        <begin position="310"/>
        <end position="322"/>
    </location>
</feature>
<dbReference type="EMBL" id="GG662338">
    <property type="protein sequence ID" value="EAS05618.1"/>
    <property type="molecule type" value="Genomic_DNA"/>
</dbReference>
<dbReference type="InParanoid" id="Q24CZ0"/>
<feature type="region of interest" description="Disordered" evidence="1">
    <location>
        <begin position="353"/>
        <end position="385"/>
    </location>
</feature>
<proteinExistence type="predicted"/>
<dbReference type="HOGENOM" id="CLU_282069_0_0_1"/>
<sequence>MEKKSQSLFFHLNYLSQIPKFAFQEESDKASQHKINRSNINFIENQSQANCVKLALKNREQHLSQERTMKSPQIMTNTFVFNNSNINIQNNFYNELQPTNNQKVHLVFPMSSQNTPSRPSTQDAGISQVFRRIKKAQLNQGQRSKSSLSKIYNSNTFQNNINLNSYTNPQDSANSDQYKLQNLLPNKVSPTSISASYRSVSFDYTGTKFQNRQKIGGDNPKRQFQTIDQGSVQFKQPKQDQQNQQNQFRSINIQDYSSKDNESFAQYENYLNDSFFDKKKQSTQIQNKSMLQYQYNNNNSHQHSLFQARLPSSQQQSRNNSVAKRKYSSKSVSSNHNELAKVYGFNQKATNINKPNIIPKQGQQLDTLKARPPSTNQSRRSPLMRQRKYKQNNSIMCESPDYQNRNKIQIEQIPTVLSQNQNQFTPNEKNLIFSFNCELNPNRSFQEVLKDQLKTKNFKEENSNIEQSNNSKFYFSSLDNIDEQKDQSGFKQLFVGQKNSQNLDYKNISKELNHKQNEQQELSKTIYQDQNNMHNSEQDKTIQGINQGKQNYQHNFQKQNTKKIYEILKNTKSNSNQLTNDEKVEDLINIQIVSNNNQKNTNNSQNYKTLDSFLSQNVEENVDQITNIKQISNQNQQHFKRKYNTLNKKTINLEEEKQKILQMIKSQNQNIYQNQNQINKTDIDSKNRIYLEFNKNNKNQSQIENKRKIENKNQQQQNIYINQQESVNKNISVLPNNQINRTQIKKINKQKQYDLIGAESSYQDKQSISPKNNRDQIIQPQSQNYNIESQRNLVEDSVDKIDNNDRFKSNKIEDQIYVYYDKYLQDSNGFQKIFKGKKCENDQESSQTRFSLANIQVATESQKELQINIQKQIQRQSSAQNKNQAILDNKVRSSQRSQSVFQCNDSNRDIAIEFGFSNFHSIENSQALSANNSKENSPIPTPSLFEIQKRWAAANNKNNDQQNKKQVYEQKVFINNSQNNLDNYIPNLEQQQSIKKTIRVEDFESSLDSNSISVERKMQLQMRNIRDSYSSLENQSDQLSQYTAIFQKVDNQNNKFVVNNHLQQQTQNSKKYNFYNEKNENQIIQFLEEPLETFGDVNKTPSCSNKQQI</sequence>
<name>Q24CZ0_TETTS</name>